<dbReference type="EMBL" id="BKCJ010006360">
    <property type="protein sequence ID" value="GEU71737.1"/>
    <property type="molecule type" value="Genomic_DNA"/>
</dbReference>
<comment type="caution">
    <text evidence="1">The sequence shown here is derived from an EMBL/GenBank/DDBJ whole genome shotgun (WGS) entry which is preliminary data.</text>
</comment>
<reference evidence="1" key="1">
    <citation type="journal article" date="2019" name="Sci. Rep.">
        <title>Draft genome of Tanacetum cinerariifolium, the natural source of mosquito coil.</title>
        <authorList>
            <person name="Yamashiro T."/>
            <person name="Shiraishi A."/>
            <person name="Satake H."/>
            <person name="Nakayama K."/>
        </authorList>
    </citation>
    <scope>NUCLEOTIDE SEQUENCE</scope>
</reference>
<sequence length="145" mass="16893">MMDRLTMEHTGAEWQLEEDATTADLHDYWSWIYSDVDFLGAVPTYTLIRDPLRRLFHSVGSIEVVGCGWSCPDDSEILEEEVQGLRDCIEEQRVLLDRIRSDQWRLTTWVVDRITQLMHQNGLGFSRFDGSIIGSSPQAYQRRVR</sequence>
<gene>
    <name evidence="1" type="ORF">Tci_043715</name>
</gene>
<proteinExistence type="predicted"/>
<dbReference type="AlphaFoldDB" id="A0A6L2MEM1"/>
<protein>
    <submittedName>
        <fullName evidence="1">Uncharacterized protein</fullName>
    </submittedName>
</protein>
<name>A0A6L2MEM1_TANCI</name>
<accession>A0A6L2MEM1</accession>
<organism evidence="1">
    <name type="scientific">Tanacetum cinerariifolium</name>
    <name type="common">Dalmatian daisy</name>
    <name type="synonym">Chrysanthemum cinerariifolium</name>
    <dbReference type="NCBI Taxonomy" id="118510"/>
    <lineage>
        <taxon>Eukaryota</taxon>
        <taxon>Viridiplantae</taxon>
        <taxon>Streptophyta</taxon>
        <taxon>Embryophyta</taxon>
        <taxon>Tracheophyta</taxon>
        <taxon>Spermatophyta</taxon>
        <taxon>Magnoliopsida</taxon>
        <taxon>eudicotyledons</taxon>
        <taxon>Gunneridae</taxon>
        <taxon>Pentapetalae</taxon>
        <taxon>asterids</taxon>
        <taxon>campanulids</taxon>
        <taxon>Asterales</taxon>
        <taxon>Asteraceae</taxon>
        <taxon>Asteroideae</taxon>
        <taxon>Anthemideae</taxon>
        <taxon>Anthemidinae</taxon>
        <taxon>Tanacetum</taxon>
    </lineage>
</organism>
<evidence type="ECO:0000313" key="1">
    <source>
        <dbReference type="EMBL" id="GEU71737.1"/>
    </source>
</evidence>